<feature type="binding site" evidence="2">
    <location>
        <position position="147"/>
    </location>
    <ligand>
        <name>Co(2+)</name>
        <dbReference type="ChEBI" id="CHEBI:48828"/>
    </ligand>
</feature>
<accession>A0A1Q6R4V0</accession>
<dbReference type="PIRSF" id="PIRSF033579">
    <property type="entry name" value="Anaer_Co_chel"/>
    <property type="match status" value="1"/>
</dbReference>
<dbReference type="Pfam" id="PF06180">
    <property type="entry name" value="CbiK"/>
    <property type="match status" value="1"/>
</dbReference>
<sequence length="268" mass="30024">MDSKKALVVISFGSTFDETRTHDIGGIEQALAAAFPAYDQYRAFTSVIIRKRLAERGIKIDDTETVLQKLADAGYEEVVLQPTHLLHGEEFEQKILSLKDKFTAKFQKIIISQPLIVNEEDYKLAAAAIAVQIPPLAPGEGIVLMGHGTPRNNNKAHGYTYVKLQEIFDSMKFPVIVGTVEEEDTPNFEAVLEKLQERKYKHVHMYPLMVVAGDHANNDMYSDEEDSWKTQIEALGIKTTGHLCGLGRSKAIQAIYIQHVLRVLSLED</sequence>
<evidence type="ECO:0000256" key="1">
    <source>
        <dbReference type="PIRSR" id="PIRSR033579-1"/>
    </source>
</evidence>
<dbReference type="AlphaFoldDB" id="A0A1Q6R4V0"/>
<evidence type="ECO:0000313" key="3">
    <source>
        <dbReference type="EMBL" id="OLA37383.1"/>
    </source>
</evidence>
<feature type="binding site" evidence="2">
    <location>
        <position position="215"/>
    </location>
    <ligand>
        <name>Co(2+)</name>
        <dbReference type="ChEBI" id="CHEBI:48828"/>
    </ligand>
</feature>
<protein>
    <recommendedName>
        <fullName evidence="5">Sirohydrochlorin cobaltochelatase</fullName>
    </recommendedName>
</protein>
<keyword evidence="2" id="KW-0479">Metal-binding</keyword>
<gene>
    <name evidence="3" type="ORF">BHW43_06020</name>
</gene>
<dbReference type="GO" id="GO:0046872">
    <property type="term" value="F:metal ion binding"/>
    <property type="evidence" value="ECO:0007669"/>
    <property type="project" value="UniProtKB-KW"/>
</dbReference>
<evidence type="ECO:0000256" key="2">
    <source>
        <dbReference type="PIRSR" id="PIRSR033579-3"/>
    </source>
</evidence>
<dbReference type="GO" id="GO:0016852">
    <property type="term" value="F:sirohydrochlorin cobaltochelatase activity"/>
    <property type="evidence" value="ECO:0007669"/>
    <property type="project" value="InterPro"/>
</dbReference>
<proteinExistence type="predicted"/>
<comment type="caution">
    <text evidence="3">The sequence shown here is derived from an EMBL/GenBank/DDBJ whole genome shotgun (WGS) entry which is preliminary data.</text>
</comment>
<dbReference type="SUPFAM" id="SSF53800">
    <property type="entry name" value="Chelatase"/>
    <property type="match status" value="1"/>
</dbReference>
<dbReference type="Proteomes" id="UP000186777">
    <property type="component" value="Unassembled WGS sequence"/>
</dbReference>
<dbReference type="Gene3D" id="3.40.50.1400">
    <property type="match status" value="2"/>
</dbReference>
<dbReference type="CDD" id="cd03413">
    <property type="entry name" value="CbiK_C"/>
    <property type="match status" value="1"/>
</dbReference>
<evidence type="ECO:0008006" key="5">
    <source>
        <dbReference type="Google" id="ProtNLM"/>
    </source>
</evidence>
<evidence type="ECO:0000313" key="4">
    <source>
        <dbReference type="Proteomes" id="UP000186777"/>
    </source>
</evidence>
<dbReference type="InterPro" id="IPR010388">
    <property type="entry name" value="Anaerobic_Co-chelatase"/>
</dbReference>
<organism evidence="3 4">
    <name type="scientific">Phascolarctobacterium succinatutens</name>
    <dbReference type="NCBI Taxonomy" id="626940"/>
    <lineage>
        <taxon>Bacteria</taxon>
        <taxon>Bacillati</taxon>
        <taxon>Bacillota</taxon>
        <taxon>Negativicutes</taxon>
        <taxon>Acidaminococcales</taxon>
        <taxon>Acidaminococcaceae</taxon>
        <taxon>Phascolarctobacterium</taxon>
    </lineage>
</organism>
<reference evidence="3 4" key="1">
    <citation type="journal article" date="2016" name="Nat. Biotechnol.">
        <title>Measurement of bacterial replication rates in microbial communities.</title>
        <authorList>
            <person name="Brown C.T."/>
            <person name="Olm M.R."/>
            <person name="Thomas B.C."/>
            <person name="Banfield J.F."/>
        </authorList>
    </citation>
    <scope>NUCLEOTIDE SEQUENCE [LARGE SCALE GENOMIC DNA]</scope>
    <source>
        <strain evidence="3">46_33</strain>
    </source>
</reference>
<keyword evidence="2" id="KW-0170">Cobalt</keyword>
<dbReference type="RefSeq" id="WP_303679888.1">
    <property type="nucleotide sequence ID" value="NZ_DBFCBD010000017.1"/>
</dbReference>
<name>A0A1Q6R4V0_9FIRM</name>
<dbReference type="EMBL" id="MNTG01000030">
    <property type="protein sequence ID" value="OLA37383.1"/>
    <property type="molecule type" value="Genomic_DNA"/>
</dbReference>
<feature type="binding site" evidence="2">
    <location>
        <position position="181"/>
    </location>
    <ligand>
        <name>Co(2+)</name>
        <dbReference type="ChEBI" id="CHEBI:48828"/>
    </ligand>
</feature>
<dbReference type="GO" id="GO:0019251">
    <property type="term" value="P:anaerobic cobalamin biosynthetic process"/>
    <property type="evidence" value="ECO:0007669"/>
    <property type="project" value="InterPro"/>
</dbReference>
<feature type="active site" description="Proton acceptor" evidence="1">
    <location>
        <position position="147"/>
    </location>
</feature>
<dbReference type="STRING" id="626940.BHW43_06020"/>